<dbReference type="PANTHER" id="PTHR42908">
    <property type="entry name" value="TRANSLATION ELONGATION FACTOR-RELATED"/>
    <property type="match status" value="1"/>
</dbReference>
<dbReference type="PROSITE" id="PS00301">
    <property type="entry name" value="G_TR_1"/>
    <property type="match status" value="1"/>
</dbReference>
<keyword evidence="7" id="KW-1185">Reference proteome</keyword>
<dbReference type="FunFam" id="3.30.70.870:FF:000003">
    <property type="entry name" value="GTP-binding protein TypA"/>
    <property type="match status" value="1"/>
</dbReference>
<comment type="similarity">
    <text evidence="4">Belongs to the TRAFAC class translation factor GTPase superfamily. Classic translation factor GTPase family. BipA subfamily.</text>
</comment>
<keyword evidence="6" id="KW-0251">Elongation factor</keyword>
<accession>A0A2S2E047</accession>
<dbReference type="InterPro" id="IPR006298">
    <property type="entry name" value="BipA"/>
</dbReference>
<dbReference type="FunFam" id="3.30.70.240:FF:000002">
    <property type="entry name" value="GTP-binding protein TypA"/>
    <property type="match status" value="1"/>
</dbReference>
<dbReference type="PRINTS" id="PR00315">
    <property type="entry name" value="ELONGATNFCT"/>
</dbReference>
<proteinExistence type="inferred from homology"/>
<dbReference type="NCBIfam" id="TIGR00231">
    <property type="entry name" value="small_GTP"/>
    <property type="match status" value="1"/>
</dbReference>
<dbReference type="GO" id="GO:0000049">
    <property type="term" value="F:tRNA binding"/>
    <property type="evidence" value="ECO:0007669"/>
    <property type="project" value="UniProtKB-KW"/>
</dbReference>
<dbReference type="InterPro" id="IPR004161">
    <property type="entry name" value="EFTu-like_2"/>
</dbReference>
<keyword evidence="2 4" id="KW-0342">GTP-binding</keyword>
<reference evidence="6 7" key="1">
    <citation type="submission" date="2018-05" db="EMBL/GenBank/DDBJ databases">
        <title>Salinimonas sp. HMF8227 Genome sequencing and assembly.</title>
        <authorList>
            <person name="Kang H."/>
            <person name="Kang J."/>
            <person name="Cha I."/>
            <person name="Kim H."/>
            <person name="Joh K."/>
        </authorList>
    </citation>
    <scope>NUCLEOTIDE SEQUENCE [LARGE SCALE GENOMIC DNA]</scope>
    <source>
        <strain evidence="6 7">HMF8227</strain>
    </source>
</reference>
<dbReference type="InterPro" id="IPR042116">
    <property type="entry name" value="TypA/BipA_C"/>
</dbReference>
<dbReference type="InterPro" id="IPR048876">
    <property type="entry name" value="BipA_C"/>
</dbReference>
<dbReference type="Gene3D" id="2.40.30.10">
    <property type="entry name" value="Translation factors"/>
    <property type="match status" value="1"/>
</dbReference>
<evidence type="ECO:0000313" key="7">
    <source>
        <dbReference type="Proteomes" id="UP000245728"/>
    </source>
</evidence>
<dbReference type="Pfam" id="PF00679">
    <property type="entry name" value="EFG_C"/>
    <property type="match status" value="1"/>
</dbReference>
<evidence type="ECO:0000313" key="6">
    <source>
        <dbReference type="EMBL" id="AWL10650.1"/>
    </source>
</evidence>
<feature type="binding site" evidence="4">
    <location>
        <begin position="179"/>
        <end position="182"/>
    </location>
    <ligand>
        <name>GTP</name>
        <dbReference type="ChEBI" id="CHEBI:37565"/>
    </ligand>
</feature>
<sequence length="654" mass="72683">MVHSSIAPILSSEKLYNRGQFHNEASNANGWRSVWSRNLRHLLMTSANKITDINKLRNIAIIAHVDHGKTTLVDKLLEQSGTFDERSEHDERVMDSNDLEKERGITILAKNTAINWQDYRINILDTPGHADFGGEVERVMSMADSVLLLVDAVDGPMPQTRFVTQKAFAHGLNPIVVINKIDRPGARPDWVMDQVFDLFDNLGATDEQLDFPVVYASALQGWASMDDGEQGGDMTPLFEAIVEQVSAPNANPEGPLQMQISQLDYSSYLGVIGIGRIKQGQVKVNQQVTIASADGTERKGKIGKVFGYLGLERMETEMASAGDIVAISGLGELKISDTVCDLDQVDRLPPLTVDEPTVTMTFQVNTSPFAGQDGKFVTSRQILERLEMELKHNVALRVEETENPDKFRVSGRGELHLGVLIENMRREGYELAVSRPEVIVKEEDGQKMEPYESLTVDIEEEHQGSIMENLGLRKAEMRDMNPDGKGRVRIDFIVPSRGLIGFQTEFMSLTSGTGLVYHTFEEYGPHAGGTIGQRNNGVMISNGKGKALSYALYNLQDRGRLFASHGEEVYEGQIIGIHNRSNDLTVNCLKGKQLTNVRASGTDEATTLSPPIKLTLERALEFINDDELVEVTPNYVRLRKKQLTESERKRASRG</sequence>
<keyword evidence="4" id="KW-0694">RNA-binding</keyword>
<dbReference type="GO" id="GO:1990904">
    <property type="term" value="C:ribonucleoprotein complex"/>
    <property type="evidence" value="ECO:0007669"/>
    <property type="project" value="TreeGrafter"/>
</dbReference>
<feature type="domain" description="Tr-type G" evidence="5">
    <location>
        <begin position="54"/>
        <end position="249"/>
    </location>
</feature>
<dbReference type="GO" id="GO:0097216">
    <property type="term" value="F:guanosine tetraphosphate binding"/>
    <property type="evidence" value="ECO:0007669"/>
    <property type="project" value="UniProtKB-ARBA"/>
</dbReference>
<dbReference type="CDD" id="cd01891">
    <property type="entry name" value="TypA_BipA"/>
    <property type="match status" value="1"/>
</dbReference>
<dbReference type="SUPFAM" id="SSF50447">
    <property type="entry name" value="Translation proteins"/>
    <property type="match status" value="1"/>
</dbReference>
<keyword evidence="4" id="KW-0699">rRNA-binding</keyword>
<dbReference type="CDD" id="cd03691">
    <property type="entry name" value="BipA_TypA_II"/>
    <property type="match status" value="1"/>
</dbReference>
<dbReference type="InterPro" id="IPR009000">
    <property type="entry name" value="Transl_B-barrel_sf"/>
</dbReference>
<comment type="subunit">
    <text evidence="4">Monomer.</text>
</comment>
<dbReference type="InterPro" id="IPR000640">
    <property type="entry name" value="EFG_V-like"/>
</dbReference>
<comment type="catalytic activity">
    <reaction evidence="3 4">
        <text>GTP + H2O = GDP + phosphate + H(+)</text>
        <dbReference type="Rhea" id="RHEA:19669"/>
        <dbReference type="ChEBI" id="CHEBI:15377"/>
        <dbReference type="ChEBI" id="CHEBI:15378"/>
        <dbReference type="ChEBI" id="CHEBI:37565"/>
        <dbReference type="ChEBI" id="CHEBI:43474"/>
        <dbReference type="ChEBI" id="CHEBI:58189"/>
    </reaction>
</comment>
<evidence type="ECO:0000256" key="3">
    <source>
        <dbReference type="ARBA" id="ARBA00048548"/>
    </source>
</evidence>
<protein>
    <recommendedName>
        <fullName evidence="4">Large ribosomal subunit assembly factor BipA</fullName>
        <ecNumber evidence="4">3.6.5.-</ecNumber>
    </recommendedName>
    <alternativeName>
        <fullName evidence="4">GTP-binding protein BipA</fullName>
    </alternativeName>
</protein>
<dbReference type="SUPFAM" id="SSF52540">
    <property type="entry name" value="P-loop containing nucleoside triphosphate hydrolases"/>
    <property type="match status" value="1"/>
</dbReference>
<evidence type="ECO:0000259" key="5">
    <source>
        <dbReference type="PROSITE" id="PS51722"/>
    </source>
</evidence>
<dbReference type="KEGG" id="salh:HMF8227_00142"/>
<dbReference type="InterPro" id="IPR035651">
    <property type="entry name" value="BipA_V"/>
</dbReference>
<keyword evidence="4" id="KW-0820">tRNA-binding</keyword>
<dbReference type="InterPro" id="IPR031157">
    <property type="entry name" value="G_TR_CS"/>
</dbReference>
<keyword evidence="4" id="KW-0378">Hydrolase</keyword>
<dbReference type="AlphaFoldDB" id="A0A2S2E047"/>
<dbReference type="PANTHER" id="PTHR42908:SF8">
    <property type="entry name" value="TR-TYPE G DOMAIN-CONTAINING PROTEIN"/>
    <property type="match status" value="1"/>
</dbReference>
<dbReference type="GO" id="GO:0003746">
    <property type="term" value="F:translation elongation factor activity"/>
    <property type="evidence" value="ECO:0007669"/>
    <property type="project" value="UniProtKB-KW"/>
</dbReference>
<dbReference type="Gene3D" id="3.30.70.870">
    <property type="entry name" value="Elongation Factor G (Translational Gtpase), domain 3"/>
    <property type="match status" value="1"/>
</dbReference>
<dbReference type="PROSITE" id="PS51722">
    <property type="entry name" value="G_TR_2"/>
    <property type="match status" value="1"/>
</dbReference>
<dbReference type="HAMAP" id="MF_00849">
    <property type="entry name" value="BipA"/>
    <property type="match status" value="1"/>
</dbReference>
<comment type="function">
    <text evidence="4">A 50S ribosomal subunit assembly protein with GTPase activity, required for 50S subunit assembly at low temperatures, may also play a role in translation. Binds GTP and analogs. Binds the 70S ribosome between the 30S and 50S subunits, in a similar position as ribosome-bound EF-G; it contacts a number of ribosomal proteins, both rRNAs and the A-site tRNA.</text>
</comment>
<evidence type="ECO:0000256" key="4">
    <source>
        <dbReference type="HAMAP-Rule" id="MF_00849"/>
    </source>
</evidence>
<dbReference type="FunFam" id="2.40.30.10:FF:000016">
    <property type="entry name" value="GTP-binding protein TypA"/>
    <property type="match status" value="1"/>
</dbReference>
<organism evidence="6 7">
    <name type="scientific">Saliniradius amylolyticus</name>
    <dbReference type="NCBI Taxonomy" id="2183582"/>
    <lineage>
        <taxon>Bacteria</taxon>
        <taxon>Pseudomonadati</taxon>
        <taxon>Pseudomonadota</taxon>
        <taxon>Gammaproteobacteria</taxon>
        <taxon>Alteromonadales</taxon>
        <taxon>Alteromonadaceae</taxon>
        <taxon>Saliniradius</taxon>
    </lineage>
</organism>
<keyword evidence="1 4" id="KW-0547">Nucleotide-binding</keyword>
<dbReference type="Gene3D" id="3.30.70.240">
    <property type="match status" value="1"/>
</dbReference>
<dbReference type="Pfam" id="PF00009">
    <property type="entry name" value="GTP_EFTU"/>
    <property type="match status" value="1"/>
</dbReference>
<dbReference type="InterPro" id="IPR027417">
    <property type="entry name" value="P-loop_NTPase"/>
</dbReference>
<dbReference type="InterPro" id="IPR000795">
    <property type="entry name" value="T_Tr_GTP-bd_dom"/>
</dbReference>
<dbReference type="GO" id="GO:0043022">
    <property type="term" value="F:ribosome binding"/>
    <property type="evidence" value="ECO:0007669"/>
    <property type="project" value="UniProtKB-UniRule"/>
</dbReference>
<name>A0A2S2E047_9ALTE</name>
<feature type="binding site" evidence="4">
    <location>
        <begin position="66"/>
        <end position="71"/>
    </location>
    <ligand>
        <name>GTP</name>
        <dbReference type="ChEBI" id="CHEBI:37565"/>
    </ligand>
</feature>
<dbReference type="GO" id="GO:0003924">
    <property type="term" value="F:GTPase activity"/>
    <property type="evidence" value="ECO:0007669"/>
    <property type="project" value="UniProtKB-UniRule"/>
</dbReference>
<dbReference type="FunFam" id="3.40.50.300:FF:000055">
    <property type="entry name" value="GTP-binding protein TypA"/>
    <property type="match status" value="1"/>
</dbReference>
<dbReference type="GO" id="GO:0005829">
    <property type="term" value="C:cytosol"/>
    <property type="evidence" value="ECO:0007669"/>
    <property type="project" value="TreeGrafter"/>
</dbReference>
<dbReference type="Pfam" id="PF03144">
    <property type="entry name" value="GTP_EFTU_D2"/>
    <property type="match status" value="1"/>
</dbReference>
<keyword evidence="6" id="KW-0648">Protein biosynthesis</keyword>
<dbReference type="Proteomes" id="UP000245728">
    <property type="component" value="Chromosome"/>
</dbReference>
<dbReference type="InterPro" id="IPR047042">
    <property type="entry name" value="BipA_II"/>
</dbReference>
<dbReference type="SUPFAM" id="SSF54980">
    <property type="entry name" value="EF-G C-terminal domain-like"/>
    <property type="match status" value="2"/>
</dbReference>
<dbReference type="InterPro" id="IPR005225">
    <property type="entry name" value="Small_GTP-bd"/>
</dbReference>
<comment type="subcellular location">
    <subcellularLocation>
        <location evidence="4">Cytoplasm</location>
    </subcellularLocation>
    <text evidence="4">Binds to ribosomes.</text>
</comment>
<dbReference type="GO" id="GO:0000027">
    <property type="term" value="P:ribosomal large subunit assembly"/>
    <property type="evidence" value="ECO:0007669"/>
    <property type="project" value="UniProtKB-UniRule"/>
</dbReference>
<dbReference type="FunFam" id="2.40.50.250:FF:000001">
    <property type="entry name" value="GTP-binding protein TypA"/>
    <property type="match status" value="1"/>
</dbReference>
<dbReference type="GO" id="GO:0019843">
    <property type="term" value="F:rRNA binding"/>
    <property type="evidence" value="ECO:0007669"/>
    <property type="project" value="UniProtKB-KW"/>
</dbReference>
<dbReference type="InterPro" id="IPR035647">
    <property type="entry name" value="EFG_III/V"/>
</dbReference>
<evidence type="ECO:0000256" key="1">
    <source>
        <dbReference type="ARBA" id="ARBA00022741"/>
    </source>
</evidence>
<dbReference type="CDD" id="cd16263">
    <property type="entry name" value="BipA_III"/>
    <property type="match status" value="1"/>
</dbReference>
<dbReference type="EMBL" id="CP029347">
    <property type="protein sequence ID" value="AWL10650.1"/>
    <property type="molecule type" value="Genomic_DNA"/>
</dbReference>
<dbReference type="InterPro" id="IPR047043">
    <property type="entry name" value="BipA_III"/>
</dbReference>
<keyword evidence="4" id="KW-0690">Ribosome biogenesis</keyword>
<dbReference type="GO" id="GO:0009409">
    <property type="term" value="P:response to cold"/>
    <property type="evidence" value="ECO:0007669"/>
    <property type="project" value="UniProtKB-ARBA"/>
</dbReference>
<dbReference type="Gene3D" id="3.40.50.300">
    <property type="entry name" value="P-loop containing nucleotide triphosphate hydrolases"/>
    <property type="match status" value="1"/>
</dbReference>
<dbReference type="GO" id="GO:0005525">
    <property type="term" value="F:GTP binding"/>
    <property type="evidence" value="ECO:0007669"/>
    <property type="project" value="UniProtKB-UniRule"/>
</dbReference>
<dbReference type="Pfam" id="PF21018">
    <property type="entry name" value="BipA_C"/>
    <property type="match status" value="1"/>
</dbReference>
<dbReference type="EC" id="3.6.5.-" evidence="4"/>
<dbReference type="NCBIfam" id="TIGR01394">
    <property type="entry name" value="TypA_BipA"/>
    <property type="match status" value="1"/>
</dbReference>
<keyword evidence="4" id="KW-0963">Cytoplasm</keyword>
<dbReference type="Gene3D" id="2.40.50.250">
    <property type="entry name" value="bipa protein"/>
    <property type="match status" value="1"/>
</dbReference>
<gene>
    <name evidence="4" type="primary">bipA</name>
    <name evidence="6" type="ORF">HMF8227_00142</name>
</gene>
<dbReference type="CDD" id="cd03710">
    <property type="entry name" value="BipA_TypA_C"/>
    <property type="match status" value="1"/>
</dbReference>
<dbReference type="InterPro" id="IPR047041">
    <property type="entry name" value="BipA_GTP-bd_dom"/>
</dbReference>
<evidence type="ECO:0000256" key="2">
    <source>
        <dbReference type="ARBA" id="ARBA00023134"/>
    </source>
</evidence>